<sequence length="508" mass="56857">MAQFTFIFQATLSMILLPGWDKTGVIGGQIRQDGAEKSASEPRLSAPRPNGSGRLQQQTSSDTQLVTQVLAALDNTIGYYEKNYPLLNFDGIFGAKVVEGRVVKLATPHLHEKDPEYMKRLWKMFQLSWDIGHSHRTVDMSLLWSSNVRHLGQTETFNELESDHCMAELLEPANGVMCWMTESCQRMMTKPGRQKYTLNHQILYTMVAEMSGCGSRLEQWLVKHKRSESVEQLQGELCSNLYSEAHSLAAAMLNDNNLKFRDLLLEMEFVCGMLGYVEFLKRDWLMAIFEWQSESGCFTATKPHLTVGRKLLIEEMLSDGCLSHLTAVAAAALSVHLHYLLYPGQGTAKIKAVGANISPPSLVMQPPVGSFPLDTGPGVFLNQVLYREDVPVGLNRVAEQDKSLEDKADVVLKHLETVKKKESVTQSVITQLSSRPGDVTRHSKLAIPEQAVPLAQHLSSTASGTTVHSSMGPFYFVIASIAMVMLVMLRYVHAKRRAHSMFRNRFRL</sequence>
<evidence type="ECO:0000313" key="5">
    <source>
        <dbReference type="Proteomes" id="UP000747542"/>
    </source>
</evidence>
<evidence type="ECO:0000256" key="2">
    <source>
        <dbReference type="SAM" id="Phobius"/>
    </source>
</evidence>
<evidence type="ECO:0000256" key="1">
    <source>
        <dbReference type="SAM" id="MobiDB-lite"/>
    </source>
</evidence>
<accession>A0A8J5MYC4</accession>
<dbReference type="PANTHER" id="PTHR33539">
    <property type="entry name" value="UPF0764 PROTEIN C16ORF89"/>
    <property type="match status" value="1"/>
</dbReference>
<evidence type="ECO:0000256" key="3">
    <source>
        <dbReference type="SAM" id="SignalP"/>
    </source>
</evidence>
<dbReference type="EMBL" id="JAHLQT010021257">
    <property type="protein sequence ID" value="KAG7167872.1"/>
    <property type="molecule type" value="Genomic_DNA"/>
</dbReference>
<name>A0A8J5MYC4_HOMAM</name>
<reference evidence="4" key="1">
    <citation type="journal article" date="2021" name="Sci. Adv.">
        <title>The American lobster genome reveals insights on longevity, neural, and immune adaptations.</title>
        <authorList>
            <person name="Polinski J.M."/>
            <person name="Zimin A.V."/>
            <person name="Clark K.F."/>
            <person name="Kohn A.B."/>
            <person name="Sadowski N."/>
            <person name="Timp W."/>
            <person name="Ptitsyn A."/>
            <person name="Khanna P."/>
            <person name="Romanova D.Y."/>
            <person name="Williams P."/>
            <person name="Greenwood S.J."/>
            <person name="Moroz L.L."/>
            <person name="Walt D.R."/>
            <person name="Bodnar A.G."/>
        </authorList>
    </citation>
    <scope>NUCLEOTIDE SEQUENCE</scope>
    <source>
        <strain evidence="4">GMGI-L3</strain>
    </source>
</reference>
<feature type="region of interest" description="Disordered" evidence="1">
    <location>
        <begin position="33"/>
        <end position="61"/>
    </location>
</feature>
<dbReference type="GO" id="GO:0016020">
    <property type="term" value="C:membrane"/>
    <property type="evidence" value="ECO:0007669"/>
    <property type="project" value="TreeGrafter"/>
</dbReference>
<evidence type="ECO:0000313" key="4">
    <source>
        <dbReference type="EMBL" id="KAG7167872.1"/>
    </source>
</evidence>
<feature type="chain" id="PRO_5035305007" evidence="3">
    <location>
        <begin position="28"/>
        <end position="508"/>
    </location>
</feature>
<proteinExistence type="predicted"/>
<keyword evidence="2" id="KW-1133">Transmembrane helix</keyword>
<feature type="transmembrane region" description="Helical" evidence="2">
    <location>
        <begin position="474"/>
        <end position="493"/>
    </location>
</feature>
<dbReference type="Pfam" id="PF15882">
    <property type="entry name" value="DUF4735"/>
    <property type="match status" value="1"/>
</dbReference>
<dbReference type="GO" id="GO:0005829">
    <property type="term" value="C:cytosol"/>
    <property type="evidence" value="ECO:0007669"/>
    <property type="project" value="TreeGrafter"/>
</dbReference>
<dbReference type="AlphaFoldDB" id="A0A8J5MYC4"/>
<organism evidence="4 5">
    <name type="scientific">Homarus americanus</name>
    <name type="common">American lobster</name>
    <dbReference type="NCBI Taxonomy" id="6706"/>
    <lineage>
        <taxon>Eukaryota</taxon>
        <taxon>Metazoa</taxon>
        <taxon>Ecdysozoa</taxon>
        <taxon>Arthropoda</taxon>
        <taxon>Crustacea</taxon>
        <taxon>Multicrustacea</taxon>
        <taxon>Malacostraca</taxon>
        <taxon>Eumalacostraca</taxon>
        <taxon>Eucarida</taxon>
        <taxon>Decapoda</taxon>
        <taxon>Pleocyemata</taxon>
        <taxon>Astacidea</taxon>
        <taxon>Nephropoidea</taxon>
        <taxon>Nephropidae</taxon>
        <taxon>Homarus</taxon>
    </lineage>
</organism>
<dbReference type="PANTHER" id="PTHR33539:SF1">
    <property type="entry name" value="UPF0764 PROTEIN C16ORF89"/>
    <property type="match status" value="1"/>
</dbReference>
<comment type="caution">
    <text evidence="4">The sequence shown here is derived from an EMBL/GenBank/DDBJ whole genome shotgun (WGS) entry which is preliminary data.</text>
</comment>
<gene>
    <name evidence="4" type="ORF">Hamer_G010284</name>
</gene>
<dbReference type="Proteomes" id="UP000747542">
    <property type="component" value="Unassembled WGS sequence"/>
</dbReference>
<keyword evidence="2" id="KW-0812">Transmembrane</keyword>
<keyword evidence="5" id="KW-1185">Reference proteome</keyword>
<keyword evidence="3" id="KW-0732">Signal</keyword>
<feature type="signal peptide" evidence="3">
    <location>
        <begin position="1"/>
        <end position="27"/>
    </location>
</feature>
<dbReference type="InterPro" id="IPR031751">
    <property type="entry name" value="DUF4735"/>
</dbReference>
<protein>
    <submittedName>
        <fullName evidence="4">UPF0764 protein C16orf89-like 2</fullName>
    </submittedName>
</protein>
<keyword evidence="2" id="KW-0472">Membrane</keyword>